<dbReference type="GeneID" id="95377849"/>
<sequence>MTFFQRMLASIGFGAAQVDTRLSKNAYYPGEEVEGVVHIRGGQVEQRIEEIYISLVTEYKREVNNSRVKETREIAKHLVSDPFTLGPNEEMEVPFRFRLAEHTPLTLGHTPVWFSTGLDIASAIDPSDSDRVEVIPSPEMQVVFDAADRLGFRLREAEVKQSPRFGGRIGLLQEFEFVPASRFRGELDELEISFLPATEGLELLMQIDRKARGLAGFIAEAVDADETLLRLRIHPADLSKGSSYMVGLLAELIQDHL</sequence>
<dbReference type="Proteomes" id="UP001527202">
    <property type="component" value="Unassembled WGS sequence"/>
</dbReference>
<dbReference type="Proteomes" id="UP000288943">
    <property type="component" value="Chromosome"/>
</dbReference>
<name>A0A410X1S8_9BACL</name>
<protein>
    <submittedName>
        <fullName evidence="1 2">Sporulation protein</fullName>
    </submittedName>
</protein>
<evidence type="ECO:0000313" key="1">
    <source>
        <dbReference type="EMBL" id="MCY9594747.1"/>
    </source>
</evidence>
<dbReference type="KEGG" id="pchi:PC41400_23935"/>
<dbReference type="InterPro" id="IPR009776">
    <property type="entry name" value="Spore_0_M"/>
</dbReference>
<dbReference type="RefSeq" id="WP_042230312.1">
    <property type="nucleotide sequence ID" value="NZ_CP026520.1"/>
</dbReference>
<dbReference type="EMBL" id="JAMDMJ010000003">
    <property type="protein sequence ID" value="MCY9594747.1"/>
    <property type="molecule type" value="Genomic_DNA"/>
</dbReference>
<keyword evidence="4" id="KW-1185">Reference proteome</keyword>
<dbReference type="OrthoDB" id="2351239at2"/>
<dbReference type="Pfam" id="PF07070">
    <property type="entry name" value="Spo0M"/>
    <property type="match status" value="1"/>
</dbReference>
<accession>A0A410X1S8</accession>
<organism evidence="2 3">
    <name type="scientific">Paenibacillus chitinolyticus</name>
    <dbReference type="NCBI Taxonomy" id="79263"/>
    <lineage>
        <taxon>Bacteria</taxon>
        <taxon>Bacillati</taxon>
        <taxon>Bacillota</taxon>
        <taxon>Bacilli</taxon>
        <taxon>Bacillales</taxon>
        <taxon>Paenibacillaceae</taxon>
        <taxon>Paenibacillus</taxon>
    </lineage>
</organism>
<evidence type="ECO:0000313" key="3">
    <source>
        <dbReference type="Proteomes" id="UP000288943"/>
    </source>
</evidence>
<reference evidence="2 3" key="1">
    <citation type="submission" date="2018-01" db="EMBL/GenBank/DDBJ databases">
        <title>The whole genome sequencing and assembly of Paenibacillus chitinolyticus KCCM 41400 strain.</title>
        <authorList>
            <person name="Kim J.-Y."/>
            <person name="Park M.-K."/>
            <person name="Lee Y.-J."/>
            <person name="Yi H."/>
            <person name="Bahn Y.-S."/>
            <person name="Kim J.F."/>
            <person name="Lee D.-W."/>
        </authorList>
    </citation>
    <scope>NUCLEOTIDE SEQUENCE [LARGE SCALE GENOMIC DNA]</scope>
    <source>
        <strain evidence="2 3">KCCM 41400</strain>
    </source>
</reference>
<reference evidence="1 4" key="2">
    <citation type="submission" date="2022-05" db="EMBL/GenBank/DDBJ databases">
        <title>Genome Sequencing of Bee-Associated Microbes.</title>
        <authorList>
            <person name="Dunlap C."/>
        </authorList>
    </citation>
    <scope>NUCLEOTIDE SEQUENCE [LARGE SCALE GENOMIC DNA]</scope>
    <source>
        <strain evidence="1 4">NRRL B-23120</strain>
    </source>
</reference>
<dbReference type="EMBL" id="CP026520">
    <property type="protein sequence ID" value="QAV20561.1"/>
    <property type="molecule type" value="Genomic_DNA"/>
</dbReference>
<proteinExistence type="predicted"/>
<evidence type="ECO:0000313" key="2">
    <source>
        <dbReference type="EMBL" id="QAV20561.1"/>
    </source>
</evidence>
<dbReference type="PANTHER" id="PTHR40053">
    <property type="entry name" value="SPORULATION-CONTROL PROTEIN SPO0M"/>
    <property type="match status" value="1"/>
</dbReference>
<gene>
    <name evidence="1" type="ORF">M5X16_03040</name>
    <name evidence="2" type="ORF">PC41400_23935</name>
</gene>
<dbReference type="PANTHER" id="PTHR40053:SF1">
    <property type="entry name" value="SPORULATION-CONTROL PROTEIN SPO0M"/>
    <property type="match status" value="1"/>
</dbReference>
<evidence type="ECO:0000313" key="4">
    <source>
        <dbReference type="Proteomes" id="UP001527202"/>
    </source>
</evidence>
<dbReference type="AlphaFoldDB" id="A0A410X1S8"/>